<dbReference type="Proteomes" id="UP000622797">
    <property type="component" value="Unassembled WGS sequence"/>
</dbReference>
<proteinExistence type="predicted"/>
<dbReference type="AlphaFoldDB" id="A0A8H4X4U2"/>
<organism evidence="1 2">
    <name type="scientific">Fusarium sarcochroum</name>
    <dbReference type="NCBI Taxonomy" id="1208366"/>
    <lineage>
        <taxon>Eukaryota</taxon>
        <taxon>Fungi</taxon>
        <taxon>Dikarya</taxon>
        <taxon>Ascomycota</taxon>
        <taxon>Pezizomycotina</taxon>
        <taxon>Sordariomycetes</taxon>
        <taxon>Hypocreomycetidae</taxon>
        <taxon>Hypocreales</taxon>
        <taxon>Nectriaceae</taxon>
        <taxon>Fusarium</taxon>
        <taxon>Fusarium lateritium species complex</taxon>
    </lineage>
</organism>
<gene>
    <name evidence="1" type="ORF">FSARC_10288</name>
</gene>
<reference evidence="1" key="2">
    <citation type="submission" date="2020-05" db="EMBL/GenBank/DDBJ databases">
        <authorList>
            <person name="Kim H.-S."/>
            <person name="Proctor R.H."/>
            <person name="Brown D.W."/>
        </authorList>
    </citation>
    <scope>NUCLEOTIDE SEQUENCE</scope>
    <source>
        <strain evidence="1">NRRL 20472</strain>
    </source>
</reference>
<dbReference type="EMBL" id="JABEXW010000619">
    <property type="protein sequence ID" value="KAF4961054.1"/>
    <property type="molecule type" value="Genomic_DNA"/>
</dbReference>
<reference evidence="1" key="1">
    <citation type="journal article" date="2020" name="BMC Genomics">
        <title>Correction to: Identification and distribution of gene clusters required for synthesis of sphingolipid metabolism inhibitors in diverse species of the filamentous fungus Fusarium.</title>
        <authorList>
            <person name="Kim H.S."/>
            <person name="Lohmar J.M."/>
            <person name="Busman M."/>
            <person name="Brown D.W."/>
            <person name="Naumann T.A."/>
            <person name="Divon H.H."/>
            <person name="Lysoe E."/>
            <person name="Uhlig S."/>
            <person name="Proctor R.H."/>
        </authorList>
    </citation>
    <scope>NUCLEOTIDE SEQUENCE</scope>
    <source>
        <strain evidence="1">NRRL 20472</strain>
    </source>
</reference>
<accession>A0A8H4X4U2</accession>
<dbReference type="OrthoDB" id="2326446at2759"/>
<comment type="caution">
    <text evidence="1">The sequence shown here is derived from an EMBL/GenBank/DDBJ whole genome shotgun (WGS) entry which is preliminary data.</text>
</comment>
<evidence type="ECO:0000313" key="1">
    <source>
        <dbReference type="EMBL" id="KAF4961054.1"/>
    </source>
</evidence>
<evidence type="ECO:0000313" key="2">
    <source>
        <dbReference type="Proteomes" id="UP000622797"/>
    </source>
</evidence>
<sequence>MASDVLPGMAAYAVPSLFQPDRAREAICDARKKTPLLIGILWVPARASLCPRFFSVLDKHDKPYGSPEGLQKAIERMSFIFMTADVIHLAAIGQDLQQAREFVASTSSKADGQNGAKGAEKECACPGDL</sequence>
<protein>
    <submittedName>
        <fullName evidence="1">Uncharacterized protein</fullName>
    </submittedName>
</protein>
<name>A0A8H4X4U2_9HYPO</name>
<keyword evidence="2" id="KW-1185">Reference proteome</keyword>